<keyword evidence="3" id="KW-0378">Hydrolase</keyword>
<organism evidence="6 7">
    <name type="scientific">Caldanaerobacter subterraneus</name>
    <dbReference type="NCBI Taxonomy" id="911092"/>
    <lineage>
        <taxon>Bacteria</taxon>
        <taxon>Bacillati</taxon>
        <taxon>Bacillota</taxon>
        <taxon>Clostridia</taxon>
        <taxon>Thermoanaerobacterales</taxon>
        <taxon>Thermoanaerobacteraceae</taxon>
        <taxon>Caldanaerobacter</taxon>
    </lineage>
</organism>
<evidence type="ECO:0000256" key="1">
    <source>
        <dbReference type="ARBA" id="ARBA00008766"/>
    </source>
</evidence>
<dbReference type="Gene3D" id="3.40.350.10">
    <property type="entry name" value="Creatinase/prolidase N-terminal domain"/>
    <property type="match status" value="1"/>
</dbReference>
<protein>
    <submittedName>
        <fullName evidence="6">Xaa-Pro dipeptidase</fullName>
    </submittedName>
</protein>
<dbReference type="SUPFAM" id="SSF53092">
    <property type="entry name" value="Creatinase/prolidase N-terminal domain"/>
    <property type="match status" value="1"/>
</dbReference>
<dbReference type="Proteomes" id="UP000264445">
    <property type="component" value="Unassembled WGS sequence"/>
</dbReference>
<accession>A0A117KWK3</accession>
<proteinExistence type="inferred from homology"/>
<dbReference type="SUPFAM" id="SSF55920">
    <property type="entry name" value="Creatinase/aminopeptidase"/>
    <property type="match status" value="1"/>
</dbReference>
<feature type="domain" description="Creatinase N-terminal" evidence="5">
    <location>
        <begin position="4"/>
        <end position="128"/>
    </location>
</feature>
<evidence type="ECO:0000256" key="2">
    <source>
        <dbReference type="ARBA" id="ARBA00022723"/>
    </source>
</evidence>
<comment type="similarity">
    <text evidence="1">Belongs to the peptidase M24B family.</text>
</comment>
<dbReference type="PANTHER" id="PTHR46112:SF3">
    <property type="entry name" value="AMINOPEPTIDASE YPDF"/>
    <property type="match status" value="1"/>
</dbReference>
<dbReference type="InterPro" id="IPR036005">
    <property type="entry name" value="Creatinase/aminopeptidase-like"/>
</dbReference>
<dbReference type="GO" id="GO:0008235">
    <property type="term" value="F:metalloexopeptidase activity"/>
    <property type="evidence" value="ECO:0007669"/>
    <property type="project" value="UniProtKB-ARBA"/>
</dbReference>
<dbReference type="InterPro" id="IPR001714">
    <property type="entry name" value="Pept_M24_MAP"/>
</dbReference>
<dbReference type="AlphaFoldDB" id="A0A117KWK3"/>
<evidence type="ECO:0000256" key="3">
    <source>
        <dbReference type="ARBA" id="ARBA00022801"/>
    </source>
</evidence>
<evidence type="ECO:0000313" key="6">
    <source>
        <dbReference type="EMBL" id="HBT50144.1"/>
    </source>
</evidence>
<dbReference type="PRINTS" id="PR00599">
    <property type="entry name" value="MAPEPTIDASE"/>
</dbReference>
<dbReference type="InterPro" id="IPR050659">
    <property type="entry name" value="Peptidase_M24B"/>
</dbReference>
<dbReference type="CDD" id="cd01092">
    <property type="entry name" value="APP-like"/>
    <property type="match status" value="1"/>
</dbReference>
<keyword evidence="2" id="KW-0479">Metal-binding</keyword>
<dbReference type="GO" id="GO:0004177">
    <property type="term" value="F:aminopeptidase activity"/>
    <property type="evidence" value="ECO:0007669"/>
    <property type="project" value="UniProtKB-ARBA"/>
</dbReference>
<dbReference type="Pfam" id="PF00557">
    <property type="entry name" value="Peptidase_M24"/>
    <property type="match status" value="1"/>
</dbReference>
<dbReference type="Gene3D" id="3.90.230.10">
    <property type="entry name" value="Creatinase/methionine aminopeptidase superfamily"/>
    <property type="match status" value="1"/>
</dbReference>
<dbReference type="FunFam" id="3.90.230.10:FF:000014">
    <property type="entry name" value="Aminopeptidase P family protein"/>
    <property type="match status" value="1"/>
</dbReference>
<dbReference type="EMBL" id="DOLB01000153">
    <property type="protein sequence ID" value="HBT50144.1"/>
    <property type="molecule type" value="Genomic_DNA"/>
</dbReference>
<feature type="domain" description="Peptidase M24" evidence="4">
    <location>
        <begin position="136"/>
        <end position="338"/>
    </location>
</feature>
<sequence length="355" mass="39914">MKTRLSNLRKLMREKDIEAFVIYKFVNVTYITGFTGDDSVALITDDAAIFITDGRYTEQAQKEVKDFEIVEHKTGIKDVLKEYIKKLGIKRLAFEENVTYGQYRELKEALEGVELIPQAGLVESLRMVKDEEEINLIKKAQSITDRAFEHILNFIKPGMTEKEVALELEYFMKKNGAEDLAFDTIVASGKRSSLPHGKASDKVIEKEDFVTIDFGCKVSGYCSDMTRTIVVGKASEKQKEIYNVVLEAQQNALKNLKAGITSKEADYLARSVIEEKGYGPYFSHSLGHGVGLEVHEGPSLTFRKEEILKEGSIVTVEPGIYIPDFGGVRIEDMVLLKEDGVINLTNSPKHLIEIN</sequence>
<evidence type="ECO:0000259" key="5">
    <source>
        <dbReference type="Pfam" id="PF01321"/>
    </source>
</evidence>
<dbReference type="PANTHER" id="PTHR46112">
    <property type="entry name" value="AMINOPEPTIDASE"/>
    <property type="match status" value="1"/>
</dbReference>
<comment type="caution">
    <text evidence="6">The sequence shown here is derived from an EMBL/GenBank/DDBJ whole genome shotgun (WGS) entry which is preliminary data.</text>
</comment>
<dbReference type="GO" id="GO:0046872">
    <property type="term" value="F:metal ion binding"/>
    <property type="evidence" value="ECO:0007669"/>
    <property type="project" value="UniProtKB-KW"/>
</dbReference>
<dbReference type="InterPro" id="IPR029149">
    <property type="entry name" value="Creatin/AminoP/Spt16_N"/>
</dbReference>
<dbReference type="PROSITE" id="PS00491">
    <property type="entry name" value="PROLINE_PEPTIDASE"/>
    <property type="match status" value="1"/>
</dbReference>
<reference evidence="6 7" key="1">
    <citation type="journal article" date="2018" name="Nat. Biotechnol.">
        <title>A standardized bacterial taxonomy based on genome phylogeny substantially revises the tree of life.</title>
        <authorList>
            <person name="Parks D.H."/>
            <person name="Chuvochina M."/>
            <person name="Waite D.W."/>
            <person name="Rinke C."/>
            <person name="Skarshewski A."/>
            <person name="Chaumeil P.A."/>
            <person name="Hugenholtz P."/>
        </authorList>
    </citation>
    <scope>NUCLEOTIDE SEQUENCE [LARGE SCALE GENOMIC DNA]</scope>
    <source>
        <strain evidence="6">UBA12544</strain>
    </source>
</reference>
<name>A0A117KWK3_9THEO</name>
<gene>
    <name evidence="6" type="ORF">DEA61_10265</name>
</gene>
<dbReference type="InterPro" id="IPR000994">
    <property type="entry name" value="Pept_M24"/>
</dbReference>
<dbReference type="Pfam" id="PF01321">
    <property type="entry name" value="Creatinase_N"/>
    <property type="match status" value="1"/>
</dbReference>
<evidence type="ECO:0000259" key="4">
    <source>
        <dbReference type="Pfam" id="PF00557"/>
    </source>
</evidence>
<evidence type="ECO:0000313" key="7">
    <source>
        <dbReference type="Proteomes" id="UP000264445"/>
    </source>
</evidence>
<dbReference type="InterPro" id="IPR000587">
    <property type="entry name" value="Creatinase_N"/>
</dbReference>
<dbReference type="RefSeq" id="WP_278429472.1">
    <property type="nucleotide sequence ID" value="NZ_DOLB01000153.1"/>
</dbReference>
<dbReference type="InterPro" id="IPR001131">
    <property type="entry name" value="Peptidase_M24B_aminopep-P_CS"/>
</dbReference>